<accession>A0A7S0IZH9</accession>
<evidence type="ECO:0000313" key="1">
    <source>
        <dbReference type="EMBL" id="CAD8535778.1"/>
    </source>
</evidence>
<protein>
    <submittedName>
        <fullName evidence="1">Uncharacterized protein</fullName>
    </submittedName>
</protein>
<organism evidence="1">
    <name type="scientific">Calcidiscus leptoporus</name>
    <dbReference type="NCBI Taxonomy" id="127549"/>
    <lineage>
        <taxon>Eukaryota</taxon>
        <taxon>Haptista</taxon>
        <taxon>Haptophyta</taxon>
        <taxon>Prymnesiophyceae</taxon>
        <taxon>Coccolithales</taxon>
        <taxon>Calcidiscaceae</taxon>
        <taxon>Calcidiscus</taxon>
    </lineage>
</organism>
<reference evidence="1" key="1">
    <citation type="submission" date="2021-01" db="EMBL/GenBank/DDBJ databases">
        <authorList>
            <person name="Corre E."/>
            <person name="Pelletier E."/>
            <person name="Niang G."/>
            <person name="Scheremetjew M."/>
            <person name="Finn R."/>
            <person name="Kale V."/>
            <person name="Holt S."/>
            <person name="Cochrane G."/>
            <person name="Meng A."/>
            <person name="Brown T."/>
            <person name="Cohen L."/>
        </authorList>
    </citation>
    <scope>NUCLEOTIDE SEQUENCE</scope>
    <source>
        <strain evidence="1">RCC1130</strain>
    </source>
</reference>
<sequence length="147" mass="16450">MLKPDRRLKLNAALWRRVKVADCKGVRCDGRDVDEVAEHCCEGVWQSTAAAFSADGTYDLACISQWFLEHCWEAPATAAAAAARRGAGTNRASNGIAVPSWVPAAEAVLLEWCYANDWHHAQCKPRRREPRRAHEPARNKNYMQLTC</sequence>
<proteinExistence type="predicted"/>
<name>A0A7S0IZH9_9EUKA</name>
<dbReference type="AlphaFoldDB" id="A0A7S0IZH9"/>
<gene>
    <name evidence="1" type="ORF">CLEP1334_LOCUS11058</name>
</gene>
<dbReference type="EMBL" id="HBER01022005">
    <property type="protein sequence ID" value="CAD8535778.1"/>
    <property type="molecule type" value="Transcribed_RNA"/>
</dbReference>